<dbReference type="GO" id="GO:0005737">
    <property type="term" value="C:cytoplasm"/>
    <property type="evidence" value="ECO:0007669"/>
    <property type="project" value="TreeGrafter"/>
</dbReference>
<dbReference type="InterPro" id="IPR004574">
    <property type="entry name" value="Alkb"/>
</dbReference>
<organism evidence="7">
    <name type="scientific">Mucor ambiguus</name>
    <dbReference type="NCBI Taxonomy" id="91626"/>
    <lineage>
        <taxon>Eukaryota</taxon>
        <taxon>Fungi</taxon>
        <taxon>Fungi incertae sedis</taxon>
        <taxon>Mucoromycota</taxon>
        <taxon>Mucoromycotina</taxon>
        <taxon>Mucoromycetes</taxon>
        <taxon>Mucorales</taxon>
        <taxon>Mucorineae</taxon>
        <taxon>Mucoraceae</taxon>
        <taxon>Mucor</taxon>
    </lineage>
</organism>
<dbReference type="Gene3D" id="2.60.120.590">
    <property type="entry name" value="Alpha-ketoglutarate-dependent dioxygenase AlkB-like"/>
    <property type="match status" value="1"/>
</dbReference>
<dbReference type="PROSITE" id="PS51471">
    <property type="entry name" value="FE2OG_OXY"/>
    <property type="match status" value="1"/>
</dbReference>
<dbReference type="InterPro" id="IPR005123">
    <property type="entry name" value="Oxoglu/Fe-dep_dioxygenase_dom"/>
</dbReference>
<evidence type="ECO:0000313" key="7">
    <source>
        <dbReference type="EMBL" id="GAN07187.1"/>
    </source>
</evidence>
<gene>
    <name evidence="7" type="ORF">MAM1_0152c06680</name>
</gene>
<evidence type="ECO:0000256" key="3">
    <source>
        <dbReference type="ARBA" id="ARBA00023002"/>
    </source>
</evidence>
<dbReference type="STRING" id="91626.A0A0C9MUR4"/>
<dbReference type="GO" id="GO:0005634">
    <property type="term" value="C:nucleus"/>
    <property type="evidence" value="ECO:0007669"/>
    <property type="project" value="TreeGrafter"/>
</dbReference>
<feature type="binding site" evidence="5">
    <location>
        <position position="368"/>
    </location>
    <ligand>
        <name>Fe cation</name>
        <dbReference type="ChEBI" id="CHEBI:24875"/>
        <note>catalytic</note>
    </ligand>
</feature>
<dbReference type="InterPro" id="IPR027450">
    <property type="entry name" value="AlkB-like"/>
</dbReference>
<dbReference type="PANTHER" id="PTHR16557">
    <property type="entry name" value="ALKYLATED DNA REPAIR PROTEIN ALKB-RELATED"/>
    <property type="match status" value="1"/>
</dbReference>
<keyword evidence="8" id="KW-1185">Reference proteome</keyword>
<name>A0A0C9MUR4_9FUNG</name>
<comment type="cofactor">
    <cofactor evidence="5">
        <name>Fe(2+)</name>
        <dbReference type="ChEBI" id="CHEBI:29033"/>
    </cofactor>
    <text evidence="5">Binds 1 Fe(2+) ion per subunit.</text>
</comment>
<dbReference type="Proteomes" id="UP000053815">
    <property type="component" value="Unassembled WGS sequence"/>
</dbReference>
<evidence type="ECO:0000313" key="8">
    <source>
        <dbReference type="Proteomes" id="UP000053815"/>
    </source>
</evidence>
<dbReference type="PANTHER" id="PTHR16557:SF2">
    <property type="entry name" value="NUCLEIC ACID DIOXYGENASE ALKBH1"/>
    <property type="match status" value="1"/>
</dbReference>
<feature type="binding site" evidence="5">
    <location>
        <position position="312"/>
    </location>
    <ligand>
        <name>Fe cation</name>
        <dbReference type="ChEBI" id="CHEBI:24875"/>
        <note>catalytic</note>
    </ligand>
</feature>
<protein>
    <submittedName>
        <fullName evidence="7">Alpha-ketoglutarate-dependent dioxygenase alkb-like</fullName>
    </submittedName>
</protein>
<dbReference type="AlphaFoldDB" id="A0A0C9MUR4"/>
<evidence type="ECO:0000256" key="4">
    <source>
        <dbReference type="ARBA" id="ARBA00023004"/>
    </source>
</evidence>
<evidence type="ECO:0000259" key="6">
    <source>
        <dbReference type="PROSITE" id="PS51471"/>
    </source>
</evidence>
<sequence length="414" mass="47047">MQTAAVNHQQHFKSKRQFKIWEKQQKENAAKRLNRALYANQSPFRYAERIYKSRMISDADAREIVDFSNLSNNTIQVQNNIVQVPLKHDLGTLSNAFGDMPHRSNYALVMRNVPGLIVIPNAFSPNAQRQLVKHCLRDYAKPPHTSNLDGHYHVPKDGIWPLYEQEKKGLVVPGDANYYIPSKTVPQDQDNMYPATIEDADDDALSVASSMYSDISGKSARAASSPTQMLKKQRWVTLGYQYHWGTKKYNLEDPIPIPSDISDLMKAVVKATEDIGCQDAEIPWKNQYRGADFKPEAGIINFYQLQSTLMGHVDQSEINMEAPLISMSLGHSCIYLIGGNTRDTKPIPLKLNSGDMLVMTAIARRAYHGVPRILENTLPDYMLPESVDDEDWKIFGDYMKTTRINLNIRQVFPK</sequence>
<feature type="domain" description="Fe2OG dioxygenase" evidence="6">
    <location>
        <begin position="294"/>
        <end position="412"/>
    </location>
</feature>
<proteinExistence type="predicted"/>
<feature type="binding site" evidence="5">
    <location>
        <position position="314"/>
    </location>
    <ligand>
        <name>Fe cation</name>
        <dbReference type="ChEBI" id="CHEBI:24875"/>
        <note>catalytic</note>
    </ligand>
</feature>
<keyword evidence="4 5" id="KW-0408">Iron</keyword>
<accession>A0A0C9MUR4</accession>
<evidence type="ECO:0000256" key="5">
    <source>
        <dbReference type="PIRSR" id="PIRSR604574-2"/>
    </source>
</evidence>
<dbReference type="SUPFAM" id="SSF51197">
    <property type="entry name" value="Clavaminate synthase-like"/>
    <property type="match status" value="1"/>
</dbReference>
<reference evidence="7" key="1">
    <citation type="submission" date="2014-09" db="EMBL/GenBank/DDBJ databases">
        <title>Draft genome sequence of an oleaginous Mucoromycotina fungus Mucor ambiguus NBRC6742.</title>
        <authorList>
            <person name="Takeda I."/>
            <person name="Yamane N."/>
            <person name="Morita T."/>
            <person name="Tamano K."/>
            <person name="Machida M."/>
            <person name="Baker S."/>
            <person name="Koike H."/>
        </authorList>
    </citation>
    <scope>NUCLEOTIDE SEQUENCE</scope>
    <source>
        <strain evidence="7">NBRC 6742</strain>
    </source>
</reference>
<evidence type="ECO:0000256" key="2">
    <source>
        <dbReference type="ARBA" id="ARBA00022964"/>
    </source>
</evidence>
<keyword evidence="2 7" id="KW-0223">Dioxygenase</keyword>
<dbReference type="OrthoDB" id="6614653at2759"/>
<dbReference type="GO" id="GO:0046872">
    <property type="term" value="F:metal ion binding"/>
    <property type="evidence" value="ECO:0007669"/>
    <property type="project" value="UniProtKB-KW"/>
</dbReference>
<evidence type="ECO:0000256" key="1">
    <source>
        <dbReference type="ARBA" id="ARBA00022723"/>
    </source>
</evidence>
<keyword evidence="1 5" id="KW-0479">Metal-binding</keyword>
<dbReference type="EMBL" id="DF836441">
    <property type="protein sequence ID" value="GAN07187.1"/>
    <property type="molecule type" value="Genomic_DNA"/>
</dbReference>
<dbReference type="Pfam" id="PF13532">
    <property type="entry name" value="2OG-FeII_Oxy_2"/>
    <property type="match status" value="1"/>
</dbReference>
<dbReference type="InterPro" id="IPR037151">
    <property type="entry name" value="AlkB-like_sf"/>
</dbReference>
<dbReference type="GO" id="GO:0051213">
    <property type="term" value="F:dioxygenase activity"/>
    <property type="evidence" value="ECO:0007669"/>
    <property type="project" value="UniProtKB-KW"/>
</dbReference>
<keyword evidence="3" id="KW-0560">Oxidoreductase</keyword>